<accession>A0A6M3KUN6</accession>
<dbReference type="EMBL" id="MT142601">
    <property type="protein sequence ID" value="QJA85883.1"/>
    <property type="molecule type" value="Genomic_DNA"/>
</dbReference>
<protein>
    <submittedName>
        <fullName evidence="2">Uncharacterized protein</fullName>
    </submittedName>
</protein>
<dbReference type="AlphaFoldDB" id="A0A6M3KUN6"/>
<gene>
    <name evidence="1" type="ORF">MM415A02451_0001</name>
    <name evidence="2" type="ORF">MM415B02163_0001</name>
</gene>
<reference evidence="2" key="1">
    <citation type="submission" date="2020-03" db="EMBL/GenBank/DDBJ databases">
        <title>The deep terrestrial virosphere.</title>
        <authorList>
            <person name="Holmfeldt K."/>
            <person name="Nilsson E."/>
            <person name="Simone D."/>
            <person name="Lopez-Fernandez M."/>
            <person name="Wu X."/>
            <person name="de Brujin I."/>
            <person name="Lundin D."/>
            <person name="Andersson A."/>
            <person name="Bertilsson S."/>
            <person name="Dopson M."/>
        </authorList>
    </citation>
    <scope>NUCLEOTIDE SEQUENCE</scope>
    <source>
        <strain evidence="1">MM415A02451</strain>
        <strain evidence="2">MM415B02163</strain>
    </source>
</reference>
<evidence type="ECO:0000313" key="1">
    <source>
        <dbReference type="EMBL" id="QJA73161.1"/>
    </source>
</evidence>
<sequence length="421" mass="45712">MGNFINQNKGEMRRQVGRNINAVVIGTNKTTGNTVTLIDTYGLRGGDDEHNGKEIIIYDAAGSIVDGEKSRVSDYAGSTSTLTVSPAFSANITALDKYELWDDWLDVVTVDGFINQAIRNIADPIINKVTEDTFTWPNVYEYACLTNFIALYMVEYASKAGIQVDIDLCETAWDELVDADVVVTETSGIFGSGSKEIKLAVAAGCGAGDILATQDISSKDLSACDKVEISIYSTVALDAGDIQLLLDNTASCASPVETLDIPATSANTKTRHILTLANPLSDTAVISVGLKMVVDKGAFSLYAQKITAVLANSRIYKELNPRQWEIVHEASPKLKLTESGFSFIGTGLLLRLSGYKLPSELTDDTTDCEIDPDYVINQVSVELLLSHSNDPAKRERVAFYASLAEEAKSRMKTNLMPDTKW</sequence>
<dbReference type="EMBL" id="MT142007">
    <property type="protein sequence ID" value="QJA73161.1"/>
    <property type="molecule type" value="Genomic_DNA"/>
</dbReference>
<name>A0A6M3KUN6_9ZZZZ</name>
<evidence type="ECO:0000313" key="2">
    <source>
        <dbReference type="EMBL" id="QJA85883.1"/>
    </source>
</evidence>
<organism evidence="2">
    <name type="scientific">viral metagenome</name>
    <dbReference type="NCBI Taxonomy" id="1070528"/>
    <lineage>
        <taxon>unclassified sequences</taxon>
        <taxon>metagenomes</taxon>
        <taxon>organismal metagenomes</taxon>
    </lineage>
</organism>
<proteinExistence type="predicted"/>